<sequence>MSEIVKRKPAPITRKDMTIGWIMWWFGRVCIDTNTKKGGHGFALGMGYTCRNLYDHEGLCDLMVRHDEYYLSDYVFGGCINGICIALEEQRANDLYETGESEITPQLISEVKSGLMGPLAGFGDTITQTVLYVLSVSIAQPLAAAGNMLSVLIVFLTHACWRPTVSFLTMWPGYKQGKMFAAKLTSNTFAKNIIIVAGILAMMMMGALTAGNVHFNPTIQTGGSTLGEVLNTIVPGITGLGPVFICYWLLKKNFKVPMIIIMILIFGLLCSFIGIM</sequence>
<dbReference type="EMBL" id="JAUDCG010000012">
    <property type="protein sequence ID" value="MDM8156793.1"/>
    <property type="molecule type" value="Genomic_DNA"/>
</dbReference>
<gene>
    <name evidence="2" type="ORF">QUV96_03965</name>
</gene>
<reference evidence="2" key="1">
    <citation type="submission" date="2023-06" db="EMBL/GenBank/DDBJ databases">
        <title>Identification and characterization of horizontal gene transfer across gut microbiota members of farm animals based on homology search.</title>
        <authorList>
            <person name="Schwarzerova J."/>
            <person name="Nykrynova M."/>
            <person name="Jureckova K."/>
            <person name="Cejkova D."/>
            <person name="Rychlik I."/>
        </authorList>
    </citation>
    <scope>NUCLEOTIDE SEQUENCE</scope>
    <source>
        <strain evidence="2">ET39</strain>
    </source>
</reference>
<evidence type="ECO:0000256" key="1">
    <source>
        <dbReference type="SAM" id="Phobius"/>
    </source>
</evidence>
<protein>
    <submittedName>
        <fullName evidence="2">PTS system mannose/fructose/sorbose family transporter subunit IID</fullName>
    </submittedName>
</protein>
<keyword evidence="1" id="KW-0472">Membrane</keyword>
<evidence type="ECO:0000313" key="3">
    <source>
        <dbReference type="Proteomes" id="UP001529340"/>
    </source>
</evidence>
<comment type="caution">
    <text evidence="2">The sequence shown here is derived from an EMBL/GenBank/DDBJ whole genome shotgun (WGS) entry which is preliminary data.</text>
</comment>
<dbReference type="InterPro" id="IPR050303">
    <property type="entry name" value="GatZ_KbaZ_carbometab"/>
</dbReference>
<dbReference type="Pfam" id="PF03613">
    <property type="entry name" value="EIID-AGA"/>
    <property type="match status" value="1"/>
</dbReference>
<dbReference type="PROSITE" id="PS51108">
    <property type="entry name" value="PTS_EIID"/>
    <property type="match status" value="1"/>
</dbReference>
<reference evidence="2" key="2">
    <citation type="submission" date="2023-06" db="EMBL/GenBank/DDBJ databases">
        <authorList>
            <person name="Zeman M."/>
            <person name="Kubasova T."/>
            <person name="Jahodarova E."/>
            <person name="Nykrynova M."/>
            <person name="Rychlik I."/>
        </authorList>
    </citation>
    <scope>NUCLEOTIDE SEQUENCE</scope>
    <source>
        <strain evidence="2">ET39</strain>
    </source>
</reference>
<feature type="transmembrane region" description="Helical" evidence="1">
    <location>
        <begin position="229"/>
        <end position="250"/>
    </location>
</feature>
<dbReference type="PANTHER" id="PTHR32502:SF23">
    <property type="entry name" value="TRANSPORT PROTEIN, PTS SYSTEM"/>
    <property type="match status" value="1"/>
</dbReference>
<organism evidence="2 3">
    <name type="scientific">Amedibacillus dolichus</name>
    <dbReference type="NCBI Taxonomy" id="31971"/>
    <lineage>
        <taxon>Bacteria</taxon>
        <taxon>Bacillati</taxon>
        <taxon>Bacillota</taxon>
        <taxon>Erysipelotrichia</taxon>
        <taxon>Erysipelotrichales</taxon>
        <taxon>Erysipelotrichaceae</taxon>
        <taxon>Amedibacillus</taxon>
    </lineage>
</organism>
<keyword evidence="1" id="KW-0812">Transmembrane</keyword>
<proteinExistence type="predicted"/>
<dbReference type="RefSeq" id="WP_289607257.1">
    <property type="nucleotide sequence ID" value="NZ_JAUDCG010000012.1"/>
</dbReference>
<feature type="transmembrane region" description="Helical" evidence="1">
    <location>
        <begin position="257"/>
        <end position="275"/>
    </location>
</feature>
<keyword evidence="1" id="KW-1133">Transmembrane helix</keyword>
<dbReference type="InterPro" id="IPR004704">
    <property type="entry name" value="PTS_IID_man"/>
</dbReference>
<name>A0ABT7UCR1_9FIRM</name>
<evidence type="ECO:0000313" key="2">
    <source>
        <dbReference type="EMBL" id="MDM8156793.1"/>
    </source>
</evidence>
<keyword evidence="3" id="KW-1185">Reference proteome</keyword>
<feature type="transmembrane region" description="Helical" evidence="1">
    <location>
        <begin position="189"/>
        <end position="209"/>
    </location>
</feature>
<dbReference type="Proteomes" id="UP001529340">
    <property type="component" value="Unassembled WGS sequence"/>
</dbReference>
<dbReference type="PANTHER" id="PTHR32502">
    <property type="entry name" value="N-ACETYLGALACTOSAMINE PERMEASE II COMPONENT-RELATED"/>
    <property type="match status" value="1"/>
</dbReference>
<accession>A0ABT7UCR1</accession>